<dbReference type="EMBL" id="ACKQ02000003">
    <property type="protein sequence ID" value="EFK37347.1"/>
    <property type="molecule type" value="Genomic_DNA"/>
</dbReference>
<proteinExistence type="predicted"/>
<gene>
    <name evidence="1" type="ORF">HMPREF0204_11193</name>
</gene>
<evidence type="ECO:0000313" key="2">
    <source>
        <dbReference type="Proteomes" id="UP000002969"/>
    </source>
</evidence>
<reference evidence="1" key="1">
    <citation type="submission" date="2010-06" db="EMBL/GenBank/DDBJ databases">
        <authorList>
            <person name="Muzny D."/>
            <person name="Qin X."/>
            <person name="Buhay C."/>
            <person name="Dugan-Rocha S."/>
            <person name="Ding Y."/>
            <person name="Chen G."/>
            <person name="Hawes A."/>
            <person name="Holder M."/>
            <person name="Jhangiani S."/>
            <person name="Johnson A."/>
            <person name="Khan Z."/>
            <person name="Li Z."/>
            <person name="Liu W."/>
            <person name="Liu X."/>
            <person name="Perez L."/>
            <person name="Shen H."/>
            <person name="Wang Q."/>
            <person name="Watt J."/>
            <person name="Xi L."/>
            <person name="Xin Y."/>
            <person name="Zhou J."/>
            <person name="Deng J."/>
            <person name="Jiang H."/>
            <person name="Liu Y."/>
            <person name="Qu J."/>
            <person name="Song X.-Z."/>
            <person name="Zhang L."/>
            <person name="Villasana D."/>
            <person name="Johnson A."/>
            <person name="Liu J."/>
            <person name="Liyanage D."/>
            <person name="Lorensuhewa L."/>
            <person name="Robinson T."/>
            <person name="Song A."/>
            <person name="Song B.-B."/>
            <person name="Dinh H."/>
            <person name="Thornton R."/>
            <person name="Coyle M."/>
            <person name="Francisco L."/>
            <person name="Jackson L."/>
            <person name="Javaid M."/>
            <person name="Korchina V."/>
            <person name="Kovar C."/>
            <person name="Mata R."/>
            <person name="Mathew T."/>
            <person name="Ngo R."/>
            <person name="Nguyen L."/>
            <person name="Nguyen N."/>
            <person name="Okwuonu G."/>
            <person name="Ongeri F."/>
            <person name="Pham C."/>
            <person name="Simmons D."/>
            <person name="Wilczek-Boney K."/>
            <person name="Hale W."/>
            <person name="Jakkamsetti A."/>
            <person name="Pham P."/>
            <person name="Ruth R."/>
            <person name="San Lucas F."/>
            <person name="Warren J."/>
            <person name="Zhang J."/>
            <person name="Zhao Z."/>
            <person name="Zhou C."/>
            <person name="Zhu D."/>
            <person name="Lee S."/>
            <person name="Bess C."/>
            <person name="Blankenburg K."/>
            <person name="Forbes L."/>
            <person name="Fu Q."/>
            <person name="Gubbala S."/>
            <person name="Hirani K."/>
            <person name="Jayaseelan J.C."/>
            <person name="Lara F."/>
            <person name="Munidasa M."/>
            <person name="Palculict T."/>
            <person name="Patil S."/>
            <person name="Pu L.-L."/>
            <person name="Saada N."/>
            <person name="Tang L."/>
            <person name="Weissenberger G."/>
            <person name="Zhu Y."/>
            <person name="Hemphill L."/>
            <person name="Shang Y."/>
            <person name="Youmans B."/>
            <person name="Ayvaz T."/>
            <person name="Ross M."/>
            <person name="Santibanez J."/>
            <person name="Aqrawi P."/>
            <person name="Gross S."/>
            <person name="Joshi V."/>
            <person name="Fowler G."/>
            <person name="Nazareth L."/>
            <person name="Reid J."/>
            <person name="Worley K."/>
            <person name="Petrosino J."/>
            <person name="Highlander S."/>
            <person name="Gibbs R."/>
        </authorList>
    </citation>
    <scope>NUCLEOTIDE SEQUENCE [LARGE SCALE GENOMIC DNA]</scope>
    <source>
        <strain evidence="1">ATCC 35910</strain>
    </source>
</reference>
<organism evidence="1 2">
    <name type="scientific">Chryseobacterium gleum ATCC 35910</name>
    <dbReference type="NCBI Taxonomy" id="525257"/>
    <lineage>
        <taxon>Bacteria</taxon>
        <taxon>Pseudomonadati</taxon>
        <taxon>Bacteroidota</taxon>
        <taxon>Flavobacteriia</taxon>
        <taxon>Flavobacteriales</taxon>
        <taxon>Weeksellaceae</taxon>
        <taxon>Chryseobacterium group</taxon>
        <taxon>Chryseobacterium</taxon>
    </lineage>
</organism>
<accession>A0ABN0AW52</accession>
<dbReference type="Proteomes" id="UP000002969">
    <property type="component" value="Unassembled WGS sequence"/>
</dbReference>
<keyword evidence="2" id="KW-1185">Reference proteome</keyword>
<sequence length="52" mass="6121">QDAIDKKSFICLVCYSQDRNHFALFKLINCLSQTKPGLIIINRFEWLKSTLF</sequence>
<evidence type="ECO:0000313" key="1">
    <source>
        <dbReference type="EMBL" id="EFK37347.1"/>
    </source>
</evidence>
<comment type="caution">
    <text evidence="1">The sequence shown here is derived from an EMBL/GenBank/DDBJ whole genome shotgun (WGS) entry which is preliminary data.</text>
</comment>
<name>A0ABN0AW52_CHRGE</name>
<feature type="non-terminal residue" evidence="1">
    <location>
        <position position="1"/>
    </location>
</feature>
<protein>
    <submittedName>
        <fullName evidence="1">Uncharacterized protein</fullName>
    </submittedName>
</protein>